<dbReference type="Proteomes" id="UP000069030">
    <property type="component" value="Chromosome"/>
</dbReference>
<protein>
    <submittedName>
        <fullName evidence="1">Uncharacterized protein</fullName>
    </submittedName>
</protein>
<name>A0AAI8G5U7_9FLAO</name>
<reference evidence="1 2" key="1">
    <citation type="journal article" date="2016" name="J. Zhejiang Univ. Sci. B">
        <title>Antibiotic resistance mechanisms of Myroides sp.</title>
        <authorList>
            <person name="Hu S."/>
            <person name="Yuan S."/>
            <person name="Qu H."/>
            <person name="Jiang T."/>
            <person name="Zhou Y."/>
            <person name="Wang M."/>
            <person name="Ming D."/>
        </authorList>
    </citation>
    <scope>NUCLEOTIDE SEQUENCE [LARGE SCALE GENOMIC DNA]</scope>
    <source>
        <strain evidence="1 2">PR63039</strain>
    </source>
</reference>
<sequence length="79" mass="9534">MGILSVLSFLFSTDPKKEIEECKKRIENFESIKRTVRANVKNKKQKHYHDHARERIKTLDYQISKEREKIAAYRKKVKK</sequence>
<evidence type="ECO:0000313" key="2">
    <source>
        <dbReference type="Proteomes" id="UP000069030"/>
    </source>
</evidence>
<dbReference type="GeneID" id="66975762"/>
<gene>
    <name evidence="1" type="ORF">AS202_13630</name>
</gene>
<dbReference type="KEGG" id="mod:AS202_13630"/>
<accession>A0AAI8G5U7</accession>
<proteinExistence type="predicted"/>
<organism evidence="1 2">
    <name type="scientific">Myroides odoratimimus</name>
    <dbReference type="NCBI Taxonomy" id="76832"/>
    <lineage>
        <taxon>Bacteria</taxon>
        <taxon>Pseudomonadati</taxon>
        <taxon>Bacteroidota</taxon>
        <taxon>Flavobacteriia</taxon>
        <taxon>Flavobacteriales</taxon>
        <taxon>Flavobacteriaceae</taxon>
        <taxon>Myroides</taxon>
    </lineage>
</organism>
<dbReference type="EMBL" id="CP013690">
    <property type="protein sequence ID" value="ALU27133.1"/>
    <property type="molecule type" value="Genomic_DNA"/>
</dbReference>
<evidence type="ECO:0000313" key="1">
    <source>
        <dbReference type="EMBL" id="ALU27133.1"/>
    </source>
</evidence>
<dbReference type="RefSeq" id="WP_006265193.1">
    <property type="nucleotide sequence ID" value="NZ_CP013690.1"/>
</dbReference>
<dbReference type="AlphaFoldDB" id="A0AAI8G5U7"/>